<dbReference type="SMART" id="SM00409">
    <property type="entry name" value="IG"/>
    <property type="match status" value="2"/>
</dbReference>
<dbReference type="PROSITE" id="PS50835">
    <property type="entry name" value="IG_LIKE"/>
    <property type="match status" value="2"/>
</dbReference>
<dbReference type="EMBL" id="DS268407">
    <property type="protein sequence ID" value="EFO83022.1"/>
    <property type="molecule type" value="Genomic_DNA"/>
</dbReference>
<evidence type="ECO:0000256" key="1">
    <source>
        <dbReference type="ARBA" id="ARBA00004613"/>
    </source>
</evidence>
<dbReference type="eggNOG" id="KOG3510">
    <property type="taxonomic scope" value="Eukaryota"/>
</dbReference>
<evidence type="ECO:0000256" key="4">
    <source>
        <dbReference type="ARBA" id="ARBA00022737"/>
    </source>
</evidence>
<dbReference type="SMART" id="SM00408">
    <property type="entry name" value="IGc2"/>
    <property type="match status" value="2"/>
</dbReference>
<dbReference type="GO" id="GO:0043005">
    <property type="term" value="C:neuron projection"/>
    <property type="evidence" value="ECO:0007669"/>
    <property type="project" value="TreeGrafter"/>
</dbReference>
<proteinExistence type="predicted"/>
<keyword evidence="5" id="KW-1015">Disulfide bond</keyword>
<dbReference type="FunFam" id="2.60.40.10:FF:002402">
    <property type="entry name" value="Zwei Ig domain protein zig-4"/>
    <property type="match status" value="1"/>
</dbReference>
<dbReference type="AlphaFoldDB" id="E3LCB2"/>
<dbReference type="SUPFAM" id="SSF48726">
    <property type="entry name" value="Immunoglobulin"/>
    <property type="match status" value="2"/>
</dbReference>
<dbReference type="InterPro" id="IPR003598">
    <property type="entry name" value="Ig_sub2"/>
</dbReference>
<evidence type="ECO:0000256" key="3">
    <source>
        <dbReference type="ARBA" id="ARBA00022729"/>
    </source>
</evidence>
<dbReference type="HOGENOM" id="CLU_072416_1_0_1"/>
<dbReference type="PANTHER" id="PTHR12231">
    <property type="entry name" value="CTX-RELATED TYPE I TRANSMEMBRANE PROTEIN"/>
    <property type="match status" value="1"/>
</dbReference>
<protein>
    <submittedName>
        <fullName evidence="9">CRE-ZIG-4 protein</fullName>
    </submittedName>
</protein>
<feature type="chain" id="PRO_5003174569" evidence="7">
    <location>
        <begin position="17"/>
        <end position="265"/>
    </location>
</feature>
<dbReference type="InterPro" id="IPR013783">
    <property type="entry name" value="Ig-like_fold"/>
</dbReference>
<dbReference type="InParanoid" id="E3LCB2"/>
<keyword evidence="6" id="KW-0393">Immunoglobulin domain</keyword>
<evidence type="ECO:0000256" key="2">
    <source>
        <dbReference type="ARBA" id="ARBA00022525"/>
    </source>
</evidence>
<gene>
    <name evidence="9" type="primary">Cre-zig-4</name>
    <name evidence="9" type="ORF">CRE_00493</name>
</gene>
<keyword evidence="10" id="KW-1185">Reference proteome</keyword>
<evidence type="ECO:0000259" key="8">
    <source>
        <dbReference type="PROSITE" id="PS50835"/>
    </source>
</evidence>
<sequence length="265" mass="29532">MLVLAFVLINCALSFGHPPVQVSSKLNQFRVLITFFKIHNSVLNMAKDLDQQQLTSKPMLKVTAALEDTQVPAGAPHTLYCEVLATPAASIRWLFNGKKVQGNMELNIEEKLLNTKKNVVDSGIIGSTYTIECPSSETSGTYTCVAFNGHQTVETSAVIETEGDFECRQNRRSAPKVVQWTDSRFEMQGNVATLSCRANQAADWAWTYEGDLITDESRFEVVPNGDLRIKNIVWADMGTYECIARNDYGETRQDTFLYPTAKKSA</sequence>
<evidence type="ECO:0000256" key="6">
    <source>
        <dbReference type="ARBA" id="ARBA00023319"/>
    </source>
</evidence>
<dbReference type="OMA" id="DEYSTHF"/>
<name>E3LCB2_CAERE</name>
<dbReference type="Proteomes" id="UP000008281">
    <property type="component" value="Unassembled WGS sequence"/>
</dbReference>
<dbReference type="GO" id="GO:0005576">
    <property type="term" value="C:extracellular region"/>
    <property type="evidence" value="ECO:0007669"/>
    <property type="project" value="UniProtKB-SubCell"/>
</dbReference>
<feature type="signal peptide" evidence="7">
    <location>
        <begin position="1"/>
        <end position="16"/>
    </location>
</feature>
<feature type="domain" description="Ig-like" evidence="8">
    <location>
        <begin position="58"/>
        <end position="160"/>
    </location>
</feature>
<reference evidence="9" key="1">
    <citation type="submission" date="2007-07" db="EMBL/GenBank/DDBJ databases">
        <title>PCAP assembly of the Caenorhabditis remanei genome.</title>
        <authorList>
            <consortium name="The Caenorhabditis remanei Sequencing Consortium"/>
            <person name="Wilson R.K."/>
        </authorList>
    </citation>
    <scope>NUCLEOTIDE SEQUENCE [LARGE SCALE GENOMIC DNA]</scope>
    <source>
        <strain evidence="9">PB4641</strain>
    </source>
</reference>
<keyword evidence="4" id="KW-0677">Repeat</keyword>
<comment type="subcellular location">
    <subcellularLocation>
        <location evidence="1">Secreted</location>
    </subcellularLocation>
</comment>
<organism evidence="10">
    <name type="scientific">Caenorhabditis remanei</name>
    <name type="common">Caenorhabditis vulgaris</name>
    <dbReference type="NCBI Taxonomy" id="31234"/>
    <lineage>
        <taxon>Eukaryota</taxon>
        <taxon>Metazoa</taxon>
        <taxon>Ecdysozoa</taxon>
        <taxon>Nematoda</taxon>
        <taxon>Chromadorea</taxon>
        <taxon>Rhabditida</taxon>
        <taxon>Rhabditina</taxon>
        <taxon>Rhabditomorpha</taxon>
        <taxon>Rhabditoidea</taxon>
        <taxon>Rhabditidae</taxon>
        <taxon>Peloderinae</taxon>
        <taxon>Caenorhabditis</taxon>
    </lineage>
</organism>
<evidence type="ECO:0000256" key="7">
    <source>
        <dbReference type="SAM" id="SignalP"/>
    </source>
</evidence>
<dbReference type="Pfam" id="PF13927">
    <property type="entry name" value="Ig_3"/>
    <property type="match status" value="2"/>
</dbReference>
<dbReference type="Gene3D" id="2.60.40.10">
    <property type="entry name" value="Immunoglobulins"/>
    <property type="match status" value="2"/>
</dbReference>
<dbReference type="InterPro" id="IPR003599">
    <property type="entry name" value="Ig_sub"/>
</dbReference>
<dbReference type="OrthoDB" id="6138780at2759"/>
<dbReference type="FunCoup" id="E3LCB2">
    <property type="interactions" value="731"/>
</dbReference>
<dbReference type="STRING" id="31234.E3LCB2"/>
<dbReference type="InterPro" id="IPR036179">
    <property type="entry name" value="Ig-like_dom_sf"/>
</dbReference>
<dbReference type="FunFam" id="2.60.40.10:FF:001749">
    <property type="entry name" value="Neural/ectodermal development factor IMP-L2"/>
    <property type="match status" value="1"/>
</dbReference>
<evidence type="ECO:0000313" key="9">
    <source>
        <dbReference type="EMBL" id="EFO83022.1"/>
    </source>
</evidence>
<accession>E3LCB2</accession>
<dbReference type="GO" id="GO:0048666">
    <property type="term" value="P:neuron development"/>
    <property type="evidence" value="ECO:0007669"/>
    <property type="project" value="EnsemblMetazoa"/>
</dbReference>
<evidence type="ECO:0000313" key="10">
    <source>
        <dbReference type="Proteomes" id="UP000008281"/>
    </source>
</evidence>
<dbReference type="PANTHER" id="PTHR12231:SF253">
    <property type="entry name" value="DPR-INTERACTING PROTEIN ETA, ISOFORM B-RELATED"/>
    <property type="match status" value="1"/>
</dbReference>
<dbReference type="InterPro" id="IPR007110">
    <property type="entry name" value="Ig-like_dom"/>
</dbReference>
<evidence type="ECO:0000256" key="5">
    <source>
        <dbReference type="ARBA" id="ARBA00023157"/>
    </source>
</evidence>
<keyword evidence="3 7" id="KW-0732">Signal</keyword>
<dbReference type="InterPro" id="IPR051170">
    <property type="entry name" value="Neural/epithelial_adhesion"/>
</dbReference>
<keyword evidence="2" id="KW-0964">Secreted</keyword>
<feature type="domain" description="Ig-like" evidence="8">
    <location>
        <begin position="175"/>
        <end position="258"/>
    </location>
</feature>